<dbReference type="SMART" id="SM00651">
    <property type="entry name" value="Sm"/>
    <property type="match status" value="1"/>
</dbReference>
<dbReference type="GO" id="GO:0034719">
    <property type="term" value="C:SMN-Sm protein complex"/>
    <property type="evidence" value="ECO:0007669"/>
    <property type="project" value="TreeGrafter"/>
</dbReference>
<dbReference type="PROSITE" id="PS52002">
    <property type="entry name" value="SM"/>
    <property type="match status" value="1"/>
</dbReference>
<evidence type="ECO:0000313" key="12">
    <source>
        <dbReference type="EMBL" id="ORZ14346.1"/>
    </source>
</evidence>
<dbReference type="CDD" id="cd01719">
    <property type="entry name" value="Sm_G"/>
    <property type="match status" value="1"/>
</dbReference>
<dbReference type="GO" id="GO:0005689">
    <property type="term" value="C:U12-type spliceosomal complex"/>
    <property type="evidence" value="ECO:0007669"/>
    <property type="project" value="TreeGrafter"/>
</dbReference>
<evidence type="ECO:0000256" key="8">
    <source>
        <dbReference type="ARBA" id="ARBA00023274"/>
    </source>
</evidence>
<dbReference type="FunFam" id="2.30.30.100:FF:000023">
    <property type="entry name" value="Small nuclear ribonucleoprotein G"/>
    <property type="match status" value="1"/>
</dbReference>
<keyword evidence="7 9" id="KW-0539">Nucleus</keyword>
<dbReference type="EMBL" id="MCFF01000021">
    <property type="protein sequence ID" value="ORZ14346.1"/>
    <property type="molecule type" value="Genomic_DNA"/>
</dbReference>
<evidence type="ECO:0000256" key="4">
    <source>
        <dbReference type="ARBA" id="ARBA00022728"/>
    </source>
</evidence>
<dbReference type="GO" id="GO:0046540">
    <property type="term" value="C:U4/U6 x U5 tri-snRNP complex"/>
    <property type="evidence" value="ECO:0007669"/>
    <property type="project" value="EnsemblFungi"/>
</dbReference>
<evidence type="ECO:0000256" key="6">
    <source>
        <dbReference type="ARBA" id="ARBA00023187"/>
    </source>
</evidence>
<comment type="caution">
    <text evidence="12">The sequence shown here is derived from an EMBL/GenBank/DDBJ whole genome shotgun (WGS) entry which is preliminary data.</text>
</comment>
<evidence type="ECO:0000259" key="11">
    <source>
        <dbReference type="PROSITE" id="PS52002"/>
    </source>
</evidence>
<dbReference type="OrthoDB" id="2146at2759"/>
<feature type="domain" description="NERD" evidence="10">
    <location>
        <begin position="28"/>
        <end position="87"/>
    </location>
</feature>
<dbReference type="GO" id="GO:0000387">
    <property type="term" value="P:spliceosomal snRNP assembly"/>
    <property type="evidence" value="ECO:0007669"/>
    <property type="project" value="UniProtKB-UniRule"/>
</dbReference>
<protein>
    <recommendedName>
        <fullName evidence="9">Small nuclear ribonucleoprotein G</fullName>
        <shortName evidence="9">snRNP-G</shortName>
    </recommendedName>
</protein>
<dbReference type="GO" id="GO:0071013">
    <property type="term" value="C:catalytic step 2 spliceosome"/>
    <property type="evidence" value="ECO:0007669"/>
    <property type="project" value="TreeGrafter"/>
</dbReference>
<dbReference type="PANTHER" id="PTHR10553">
    <property type="entry name" value="SMALL NUCLEAR RIBONUCLEOPROTEIN"/>
    <property type="match status" value="1"/>
</dbReference>
<comment type="function">
    <text evidence="9">Plays a role in pre-mRNA splicing.</text>
</comment>
<dbReference type="GO" id="GO:0071004">
    <property type="term" value="C:U2-type prespliceosome"/>
    <property type="evidence" value="ECO:0007669"/>
    <property type="project" value="EnsemblFungi"/>
</dbReference>
<comment type="subcellular location">
    <subcellularLocation>
        <location evidence="1 9">Nucleus</location>
    </subcellularLocation>
</comment>
<dbReference type="InParanoid" id="A0A1Y2GNG2"/>
<organism evidence="12 13">
    <name type="scientific">Lobosporangium transversale</name>
    <dbReference type="NCBI Taxonomy" id="64571"/>
    <lineage>
        <taxon>Eukaryota</taxon>
        <taxon>Fungi</taxon>
        <taxon>Fungi incertae sedis</taxon>
        <taxon>Mucoromycota</taxon>
        <taxon>Mortierellomycotina</taxon>
        <taxon>Mortierellomycetes</taxon>
        <taxon>Mortierellales</taxon>
        <taxon>Mortierellaceae</taxon>
        <taxon>Lobosporangium</taxon>
    </lineage>
</organism>
<keyword evidence="4 9" id="KW-0747">Spliceosome</keyword>
<keyword evidence="6 9" id="KW-0508">mRNA splicing</keyword>
<dbReference type="Pfam" id="PF01423">
    <property type="entry name" value="LSM"/>
    <property type="match status" value="1"/>
</dbReference>
<sequence>MDSLIISYSRLEILFVDENRYMDKRVFVQLNGARKVTGVLRGYDPFMNLVLDEAVEETNPSEKTSIGMVVLRGNSVVVMEALDRIGN</sequence>
<evidence type="ECO:0000313" key="13">
    <source>
        <dbReference type="Proteomes" id="UP000193648"/>
    </source>
</evidence>
<dbReference type="RefSeq" id="XP_021880824.1">
    <property type="nucleotide sequence ID" value="XM_022024370.1"/>
</dbReference>
<reference evidence="12 13" key="1">
    <citation type="submission" date="2016-07" db="EMBL/GenBank/DDBJ databases">
        <title>Pervasive Adenine N6-methylation of Active Genes in Fungi.</title>
        <authorList>
            <consortium name="DOE Joint Genome Institute"/>
            <person name="Mondo S.J."/>
            <person name="Dannebaum R.O."/>
            <person name="Kuo R.C."/>
            <person name="Labutti K."/>
            <person name="Haridas S."/>
            <person name="Kuo A."/>
            <person name="Salamov A."/>
            <person name="Ahrendt S.R."/>
            <person name="Lipzen A."/>
            <person name="Sullivan W."/>
            <person name="Andreopoulos W.B."/>
            <person name="Clum A."/>
            <person name="Lindquist E."/>
            <person name="Daum C."/>
            <person name="Ramamoorthy G.K."/>
            <person name="Gryganskyi A."/>
            <person name="Culley D."/>
            <person name="Magnuson J.K."/>
            <person name="James T.Y."/>
            <person name="O'Malley M.A."/>
            <person name="Stajich J.E."/>
            <person name="Spatafora J.W."/>
            <person name="Visel A."/>
            <person name="Grigoriev I.V."/>
        </authorList>
    </citation>
    <scope>NUCLEOTIDE SEQUENCE [LARGE SCALE GENOMIC DNA]</scope>
    <source>
        <strain evidence="12 13">NRRL 3116</strain>
    </source>
</reference>
<dbReference type="InterPro" id="IPR001163">
    <property type="entry name" value="Sm_dom_euk/arc"/>
</dbReference>
<dbReference type="InterPro" id="IPR034098">
    <property type="entry name" value="Sm_G"/>
</dbReference>
<evidence type="ECO:0000256" key="2">
    <source>
        <dbReference type="ARBA" id="ARBA00006850"/>
    </source>
</evidence>
<dbReference type="SUPFAM" id="SSF50182">
    <property type="entry name" value="Sm-like ribonucleoproteins"/>
    <property type="match status" value="1"/>
</dbReference>
<dbReference type="GO" id="GO:0071014">
    <property type="term" value="C:post-mRNA release spliceosomal complex"/>
    <property type="evidence" value="ECO:0007669"/>
    <property type="project" value="EnsemblFungi"/>
</dbReference>
<dbReference type="GO" id="GO:0071011">
    <property type="term" value="C:precatalytic spliceosome"/>
    <property type="evidence" value="ECO:0007669"/>
    <property type="project" value="TreeGrafter"/>
</dbReference>
<keyword evidence="3 9" id="KW-0507">mRNA processing</keyword>
<dbReference type="Proteomes" id="UP000193648">
    <property type="component" value="Unassembled WGS sequence"/>
</dbReference>
<dbReference type="InterPro" id="IPR047575">
    <property type="entry name" value="Sm"/>
</dbReference>
<gene>
    <name evidence="12" type="ORF">BCR41DRAFT_354713</name>
</gene>
<keyword evidence="13" id="KW-1185">Reference proteome</keyword>
<dbReference type="PANTHER" id="PTHR10553:SF2">
    <property type="entry name" value="SMALL NUCLEAR RIBONUCLEOPROTEIN G"/>
    <property type="match status" value="1"/>
</dbReference>
<evidence type="ECO:0000256" key="5">
    <source>
        <dbReference type="ARBA" id="ARBA00022884"/>
    </source>
</evidence>
<dbReference type="InterPro" id="IPR011528">
    <property type="entry name" value="NERD"/>
</dbReference>
<dbReference type="AlphaFoldDB" id="A0A1Y2GNG2"/>
<keyword evidence="8 9" id="KW-0687">Ribonucleoprotein</keyword>
<comment type="similarity">
    <text evidence="2 9">Belongs to the snRNP Sm proteins family.</text>
</comment>
<dbReference type="GO" id="GO:0036261">
    <property type="term" value="P:7-methylguanosine cap hypermethylation"/>
    <property type="evidence" value="ECO:0007669"/>
    <property type="project" value="EnsemblFungi"/>
</dbReference>
<dbReference type="GO" id="GO:0005682">
    <property type="term" value="C:U5 snRNP"/>
    <property type="evidence" value="ECO:0007669"/>
    <property type="project" value="EnsemblFungi"/>
</dbReference>
<proteinExistence type="inferred from homology"/>
<dbReference type="PROSITE" id="PS50965">
    <property type="entry name" value="NERD"/>
    <property type="match status" value="1"/>
</dbReference>
<dbReference type="GO" id="GO:0005686">
    <property type="term" value="C:U2 snRNP"/>
    <property type="evidence" value="ECO:0007669"/>
    <property type="project" value="EnsemblFungi"/>
</dbReference>
<evidence type="ECO:0000256" key="1">
    <source>
        <dbReference type="ARBA" id="ARBA00004123"/>
    </source>
</evidence>
<evidence type="ECO:0000259" key="10">
    <source>
        <dbReference type="PROSITE" id="PS50965"/>
    </source>
</evidence>
<dbReference type="FunCoup" id="A0A1Y2GNG2">
    <property type="interactions" value="620"/>
</dbReference>
<dbReference type="InterPro" id="IPR010920">
    <property type="entry name" value="LSM_dom_sf"/>
</dbReference>
<name>A0A1Y2GNG2_9FUNG</name>
<dbReference type="GO" id="GO:0005685">
    <property type="term" value="C:U1 snRNP"/>
    <property type="evidence" value="ECO:0007669"/>
    <property type="project" value="EnsemblFungi"/>
</dbReference>
<evidence type="ECO:0000256" key="7">
    <source>
        <dbReference type="ARBA" id="ARBA00023242"/>
    </source>
</evidence>
<keyword evidence="5 9" id="KW-0694">RNA-binding</keyword>
<evidence type="ECO:0000256" key="9">
    <source>
        <dbReference type="RuleBase" id="RU365052"/>
    </source>
</evidence>
<dbReference type="Gene3D" id="2.30.30.100">
    <property type="match status" value="1"/>
</dbReference>
<dbReference type="STRING" id="64571.A0A1Y2GNG2"/>
<dbReference type="GO" id="GO:0003723">
    <property type="term" value="F:RNA binding"/>
    <property type="evidence" value="ECO:0007669"/>
    <property type="project" value="UniProtKB-UniRule"/>
</dbReference>
<dbReference type="InterPro" id="IPR044641">
    <property type="entry name" value="Lsm7/SmG-like"/>
</dbReference>
<feature type="domain" description="Sm" evidence="11">
    <location>
        <begin position="13"/>
        <end position="85"/>
    </location>
</feature>
<dbReference type="GO" id="GO:0005687">
    <property type="term" value="C:U4 snRNP"/>
    <property type="evidence" value="ECO:0007669"/>
    <property type="project" value="EnsemblFungi"/>
</dbReference>
<evidence type="ECO:0000256" key="3">
    <source>
        <dbReference type="ARBA" id="ARBA00022664"/>
    </source>
</evidence>
<dbReference type="GeneID" id="33566214"/>
<accession>A0A1Y2GNG2</accession>